<evidence type="ECO:0000256" key="1">
    <source>
        <dbReference type="ARBA" id="ARBA00022737"/>
    </source>
</evidence>
<organism evidence="2">
    <name type="scientific">marine sediment metagenome</name>
    <dbReference type="NCBI Taxonomy" id="412755"/>
    <lineage>
        <taxon>unclassified sequences</taxon>
        <taxon>metagenomes</taxon>
        <taxon>ecological metagenomes</taxon>
    </lineage>
</organism>
<dbReference type="EMBL" id="LAZR01001200">
    <property type="protein sequence ID" value="KKN48844.1"/>
    <property type="molecule type" value="Genomic_DNA"/>
</dbReference>
<keyword evidence="1" id="KW-0677">Repeat</keyword>
<dbReference type="GO" id="GO:0008270">
    <property type="term" value="F:zinc ion binding"/>
    <property type="evidence" value="ECO:0007669"/>
    <property type="project" value="UniProtKB-KW"/>
</dbReference>
<evidence type="ECO:0008006" key="3">
    <source>
        <dbReference type="Google" id="ProtNLM"/>
    </source>
</evidence>
<name>A0A0F9R292_9ZZZZ</name>
<dbReference type="AlphaFoldDB" id="A0A0F9R292"/>
<protein>
    <recommendedName>
        <fullName evidence="3">SMP-30/Gluconolactonase/LRE-like region domain-containing protein</fullName>
    </recommendedName>
</protein>
<dbReference type="SUPFAM" id="SSF63829">
    <property type="entry name" value="Calcium-dependent phosphotriesterase"/>
    <property type="match status" value="1"/>
</dbReference>
<gene>
    <name evidence="2" type="ORF">LCGC14_0648820</name>
</gene>
<evidence type="ECO:0000313" key="2">
    <source>
        <dbReference type="EMBL" id="KKN48844.1"/>
    </source>
</evidence>
<proteinExistence type="predicted"/>
<dbReference type="PANTHER" id="PTHR24104">
    <property type="entry name" value="E3 UBIQUITIN-PROTEIN LIGASE NHLRC1-RELATED"/>
    <property type="match status" value="1"/>
</dbReference>
<reference evidence="2" key="1">
    <citation type="journal article" date="2015" name="Nature">
        <title>Complex archaea that bridge the gap between prokaryotes and eukaryotes.</title>
        <authorList>
            <person name="Spang A."/>
            <person name="Saw J.H."/>
            <person name="Jorgensen S.L."/>
            <person name="Zaremba-Niedzwiedzka K."/>
            <person name="Martijn J."/>
            <person name="Lind A.E."/>
            <person name="van Eijk R."/>
            <person name="Schleper C."/>
            <person name="Guy L."/>
            <person name="Ettema T.J."/>
        </authorList>
    </citation>
    <scope>NUCLEOTIDE SEQUENCE</scope>
</reference>
<sequence length="397" mass="42927">MTKKMKIAVGASLALAVAAMGAGQSMLQEPVAAQAGSMVSAPSFVVDPYWPKPLPNQWIIGRTIGIDIDDRDHVFIVHRDQDAMFGGATEIGLKMGVSDCCTPAPPILEFDPEGNLVNAWGGPGDDFTWPASNHGLAVAPNGNVWIGGNGGGDSHVLVFTGDGQFVAQYGMPGQEVDSNSMTHFGQVADIEIDGSTNEAYIADGYRNKRVAVLDASTGAFKRYWGAYGNRPVDGRVDYTPGEPLPQQFRGPVHCAVPSDDGLLYVCDRGSDRIQVFRPDGTFVREALISPDTLAQGSTWDISFSNDPEQKFIYLADGQNFKIYVIDRESMEVLTSFGGGGRQPGQFYAPHSIASDSQNNIYTTETYEGKRVQKFVYQGMRDTQRGGHTGVAWPADRL</sequence>
<comment type="caution">
    <text evidence="2">The sequence shown here is derived from an EMBL/GenBank/DDBJ whole genome shotgun (WGS) entry which is preliminary data.</text>
</comment>
<accession>A0A0F9R292</accession>
<dbReference type="Gene3D" id="2.120.10.30">
    <property type="entry name" value="TolB, C-terminal domain"/>
    <property type="match status" value="1"/>
</dbReference>
<dbReference type="InterPro" id="IPR011042">
    <property type="entry name" value="6-blade_b-propeller_TolB-like"/>
</dbReference>
<dbReference type="PROSITE" id="PS51125">
    <property type="entry name" value="NHL"/>
    <property type="match status" value="1"/>
</dbReference>
<dbReference type="InterPro" id="IPR050952">
    <property type="entry name" value="TRIM-NHL_E3_ligases"/>
</dbReference>
<dbReference type="PANTHER" id="PTHR24104:SF25">
    <property type="entry name" value="PROTEIN LIN-41"/>
    <property type="match status" value="1"/>
</dbReference>
<dbReference type="InterPro" id="IPR001258">
    <property type="entry name" value="NHL_repeat"/>
</dbReference>